<dbReference type="AlphaFoldDB" id="A0A9N9SCR8"/>
<gene>
    <name evidence="2" type="ORF">PHAECO_LOCUS2787</name>
</gene>
<name>A0A9N9SCR8_PHACE</name>
<feature type="compositionally biased region" description="Polar residues" evidence="1">
    <location>
        <begin position="106"/>
        <end position="116"/>
    </location>
</feature>
<dbReference type="EMBL" id="OU896717">
    <property type="protein sequence ID" value="CAG9814738.1"/>
    <property type="molecule type" value="Genomic_DNA"/>
</dbReference>
<keyword evidence="3" id="KW-1185">Reference proteome</keyword>
<reference evidence="2" key="2">
    <citation type="submission" date="2022-10" db="EMBL/GenBank/DDBJ databases">
        <authorList>
            <consortium name="ENA_rothamsted_submissions"/>
            <consortium name="culmorum"/>
            <person name="King R."/>
        </authorList>
    </citation>
    <scope>NUCLEOTIDE SEQUENCE</scope>
</reference>
<protein>
    <submittedName>
        <fullName evidence="2">Uncharacterized protein</fullName>
    </submittedName>
</protein>
<dbReference type="Proteomes" id="UP001153737">
    <property type="component" value="Chromosome 11"/>
</dbReference>
<organism evidence="2 3">
    <name type="scientific">Phaedon cochleariae</name>
    <name type="common">Mustard beetle</name>
    <dbReference type="NCBI Taxonomy" id="80249"/>
    <lineage>
        <taxon>Eukaryota</taxon>
        <taxon>Metazoa</taxon>
        <taxon>Ecdysozoa</taxon>
        <taxon>Arthropoda</taxon>
        <taxon>Hexapoda</taxon>
        <taxon>Insecta</taxon>
        <taxon>Pterygota</taxon>
        <taxon>Neoptera</taxon>
        <taxon>Endopterygota</taxon>
        <taxon>Coleoptera</taxon>
        <taxon>Polyphaga</taxon>
        <taxon>Cucujiformia</taxon>
        <taxon>Chrysomeloidea</taxon>
        <taxon>Chrysomelidae</taxon>
        <taxon>Chrysomelinae</taxon>
        <taxon>Chrysomelini</taxon>
        <taxon>Phaedon</taxon>
    </lineage>
</organism>
<sequence>MDGAFFDALENLNPDKEVDINIFNYIIKQKDIIIHELREKIQILSLQIGLINKDEIPSTRESISTNNDKKAVGTKTSSNPNARRYPPPRNTSKNDKSPTDKVANMCGNSSGSVITT</sequence>
<feature type="region of interest" description="Disordered" evidence="1">
    <location>
        <begin position="55"/>
        <end position="116"/>
    </location>
</feature>
<dbReference type="OrthoDB" id="6782214at2759"/>
<accession>A0A9N9SCR8</accession>
<proteinExistence type="predicted"/>
<reference evidence="2" key="1">
    <citation type="submission" date="2022-01" db="EMBL/GenBank/DDBJ databases">
        <authorList>
            <person name="King R."/>
        </authorList>
    </citation>
    <scope>NUCLEOTIDE SEQUENCE</scope>
</reference>
<evidence type="ECO:0000313" key="2">
    <source>
        <dbReference type="EMBL" id="CAG9814738.1"/>
    </source>
</evidence>
<evidence type="ECO:0000313" key="3">
    <source>
        <dbReference type="Proteomes" id="UP001153737"/>
    </source>
</evidence>
<evidence type="ECO:0000256" key="1">
    <source>
        <dbReference type="SAM" id="MobiDB-lite"/>
    </source>
</evidence>